<dbReference type="InterPro" id="IPR013766">
    <property type="entry name" value="Thioredoxin_domain"/>
</dbReference>
<keyword evidence="5" id="KW-1185">Reference proteome</keyword>
<protein>
    <submittedName>
        <fullName evidence="4">Redoxin domain-containing protein</fullName>
    </submittedName>
</protein>
<evidence type="ECO:0000256" key="2">
    <source>
        <dbReference type="SAM" id="SignalP"/>
    </source>
</evidence>
<dbReference type="PROSITE" id="PS51257">
    <property type="entry name" value="PROKAR_LIPOPROTEIN"/>
    <property type="match status" value="1"/>
</dbReference>
<name>A0ABT6WUF0_9ACTN</name>
<feature type="chain" id="PRO_5045448228" evidence="2">
    <location>
        <begin position="23"/>
        <end position="194"/>
    </location>
</feature>
<dbReference type="PROSITE" id="PS51352">
    <property type="entry name" value="THIOREDOXIN_2"/>
    <property type="match status" value="1"/>
</dbReference>
<dbReference type="InterPro" id="IPR036249">
    <property type="entry name" value="Thioredoxin-like_sf"/>
</dbReference>
<feature type="signal peptide" evidence="2">
    <location>
        <begin position="1"/>
        <end position="22"/>
    </location>
</feature>
<dbReference type="InterPro" id="IPR050553">
    <property type="entry name" value="Thioredoxin_ResA/DsbE_sf"/>
</dbReference>
<evidence type="ECO:0000256" key="1">
    <source>
        <dbReference type="SAM" id="MobiDB-lite"/>
    </source>
</evidence>
<feature type="compositionally biased region" description="Low complexity" evidence="1">
    <location>
        <begin position="35"/>
        <end position="56"/>
    </location>
</feature>
<keyword evidence="2" id="KW-0732">Signal</keyword>
<dbReference type="EMBL" id="JASCTH010000025">
    <property type="protein sequence ID" value="MDI6103368.1"/>
    <property type="molecule type" value="Genomic_DNA"/>
</dbReference>
<gene>
    <name evidence="4" type="ORF">QLQ12_32640</name>
</gene>
<dbReference type="SUPFAM" id="SSF52833">
    <property type="entry name" value="Thioredoxin-like"/>
    <property type="match status" value="1"/>
</dbReference>
<dbReference type="PANTHER" id="PTHR42852">
    <property type="entry name" value="THIOL:DISULFIDE INTERCHANGE PROTEIN DSBE"/>
    <property type="match status" value="1"/>
</dbReference>
<evidence type="ECO:0000313" key="4">
    <source>
        <dbReference type="EMBL" id="MDI6103368.1"/>
    </source>
</evidence>
<dbReference type="PANTHER" id="PTHR42852:SF17">
    <property type="entry name" value="THIOREDOXIN-LIKE PROTEIN HI_1115"/>
    <property type="match status" value="1"/>
</dbReference>
<dbReference type="Gene3D" id="3.40.30.10">
    <property type="entry name" value="Glutaredoxin"/>
    <property type="match status" value="1"/>
</dbReference>
<organism evidence="4 5">
    <name type="scientific">Actinoplanes sandaracinus</name>
    <dbReference type="NCBI Taxonomy" id="3045177"/>
    <lineage>
        <taxon>Bacteria</taxon>
        <taxon>Bacillati</taxon>
        <taxon>Actinomycetota</taxon>
        <taxon>Actinomycetes</taxon>
        <taxon>Micromonosporales</taxon>
        <taxon>Micromonosporaceae</taxon>
        <taxon>Actinoplanes</taxon>
    </lineage>
</organism>
<reference evidence="4 5" key="1">
    <citation type="submission" date="2023-05" db="EMBL/GenBank/DDBJ databases">
        <title>Actinoplanes sp. NEAU-A12 genome sequencing.</title>
        <authorList>
            <person name="Wang Z.-S."/>
        </authorList>
    </citation>
    <scope>NUCLEOTIDE SEQUENCE [LARGE SCALE GENOMIC DNA]</scope>
    <source>
        <strain evidence="4 5">NEAU-A12</strain>
    </source>
</reference>
<dbReference type="Proteomes" id="UP001241758">
    <property type="component" value="Unassembled WGS sequence"/>
</dbReference>
<proteinExistence type="predicted"/>
<dbReference type="InterPro" id="IPR000866">
    <property type="entry name" value="AhpC/TSA"/>
</dbReference>
<feature type="domain" description="Thioredoxin" evidence="3">
    <location>
        <begin position="56"/>
        <end position="194"/>
    </location>
</feature>
<dbReference type="Pfam" id="PF00578">
    <property type="entry name" value="AhpC-TSA"/>
    <property type="match status" value="1"/>
</dbReference>
<feature type="region of interest" description="Disordered" evidence="1">
    <location>
        <begin position="21"/>
        <end position="56"/>
    </location>
</feature>
<accession>A0ABT6WUF0</accession>
<evidence type="ECO:0000313" key="5">
    <source>
        <dbReference type="Proteomes" id="UP001241758"/>
    </source>
</evidence>
<sequence>MTRLGLWAVVAAWALAACGSGAEPPAAPPPPPATATPTTATSAAAPPASSAAATSAQQTPAALRFTGTTLTGSAFDGASLTGRPVVFWFWAPWCPKCQAEGPAVAKIAEKYRDRVAVVGVAGLDRSTQKMTEFVDRTGTSKLPQLNDTSGALYKHFRVTSQSSYLFVDPAGGTESATGPLDEDELSSLIERHLL</sequence>
<feature type="compositionally biased region" description="Pro residues" evidence="1">
    <location>
        <begin position="25"/>
        <end position="34"/>
    </location>
</feature>
<dbReference type="RefSeq" id="WP_282764411.1">
    <property type="nucleotide sequence ID" value="NZ_JASCTH010000025.1"/>
</dbReference>
<comment type="caution">
    <text evidence="4">The sequence shown here is derived from an EMBL/GenBank/DDBJ whole genome shotgun (WGS) entry which is preliminary data.</text>
</comment>
<evidence type="ECO:0000259" key="3">
    <source>
        <dbReference type="PROSITE" id="PS51352"/>
    </source>
</evidence>